<accession>A0A2S1QXR5</accession>
<gene>
    <name evidence="5" type="ORF">HYN59_08705</name>
</gene>
<dbReference type="OrthoDB" id="1113525at2"/>
<evidence type="ECO:0000313" key="6">
    <source>
        <dbReference type="Proteomes" id="UP000244929"/>
    </source>
</evidence>
<dbReference type="Pfam" id="PF18962">
    <property type="entry name" value="Por_Secre_tail"/>
    <property type="match status" value="1"/>
</dbReference>
<feature type="domain" description="T9SS-like galactose binding" evidence="4">
    <location>
        <begin position="538"/>
        <end position="656"/>
    </location>
</feature>
<keyword evidence="1 2" id="KW-0732">Signal</keyword>
<feature type="domain" description="T9SS-like galactose binding" evidence="4">
    <location>
        <begin position="268"/>
        <end position="387"/>
    </location>
</feature>
<feature type="domain" description="T9SS-like galactose binding" evidence="4">
    <location>
        <begin position="943"/>
        <end position="1042"/>
    </location>
</feature>
<keyword evidence="6" id="KW-1185">Reference proteome</keyword>
<dbReference type="RefSeq" id="WP_108777900.1">
    <property type="nucleotide sequence ID" value="NZ_CP029186.1"/>
</dbReference>
<feature type="signal peptide" evidence="2">
    <location>
        <begin position="1"/>
        <end position="35"/>
    </location>
</feature>
<feature type="chain" id="PRO_5015628012" evidence="2">
    <location>
        <begin position="36"/>
        <end position="1708"/>
    </location>
</feature>
<evidence type="ECO:0000313" key="5">
    <source>
        <dbReference type="EMBL" id="AWH85196.1"/>
    </source>
</evidence>
<dbReference type="KEGG" id="falb:HYN59_08705"/>
<dbReference type="Gene3D" id="2.60.120.380">
    <property type="match status" value="2"/>
</dbReference>
<evidence type="ECO:0000256" key="1">
    <source>
        <dbReference type="ARBA" id="ARBA00022729"/>
    </source>
</evidence>
<evidence type="ECO:0000259" key="3">
    <source>
        <dbReference type="Pfam" id="PF18962"/>
    </source>
</evidence>
<protein>
    <submittedName>
        <fullName evidence="5">Uncharacterized protein</fullName>
    </submittedName>
</protein>
<feature type="domain" description="T9SS-like galactose binding" evidence="4">
    <location>
        <begin position="673"/>
        <end position="791"/>
    </location>
</feature>
<organism evidence="5 6">
    <name type="scientific">Flavobacterium album</name>
    <dbReference type="NCBI Taxonomy" id="2175091"/>
    <lineage>
        <taxon>Bacteria</taxon>
        <taxon>Pseudomonadati</taxon>
        <taxon>Bacteroidota</taxon>
        <taxon>Flavobacteriia</taxon>
        <taxon>Flavobacteriales</taxon>
        <taxon>Flavobacteriaceae</taxon>
        <taxon>Flavobacterium</taxon>
    </lineage>
</organism>
<evidence type="ECO:0000256" key="2">
    <source>
        <dbReference type="SAM" id="SignalP"/>
    </source>
</evidence>
<feature type="domain" description="T9SS-like galactose binding" evidence="4">
    <location>
        <begin position="403"/>
        <end position="522"/>
    </location>
</feature>
<dbReference type="Pfam" id="PF23759">
    <property type="entry name" value="GBD_T9SS_assoc"/>
    <property type="match status" value="6"/>
</dbReference>
<dbReference type="Proteomes" id="UP000244929">
    <property type="component" value="Chromosome"/>
</dbReference>
<feature type="domain" description="T9SS-like galactose binding" evidence="4">
    <location>
        <begin position="808"/>
        <end position="926"/>
    </location>
</feature>
<dbReference type="EMBL" id="CP029186">
    <property type="protein sequence ID" value="AWH85196.1"/>
    <property type="molecule type" value="Genomic_DNA"/>
</dbReference>
<dbReference type="InterPro" id="IPR026444">
    <property type="entry name" value="Secre_tail"/>
</dbReference>
<reference evidence="5 6" key="1">
    <citation type="submission" date="2018-04" db="EMBL/GenBank/DDBJ databases">
        <title>Genome sequencing of Flavobacterium sp. HYN0059.</title>
        <authorList>
            <person name="Yi H."/>
            <person name="Baek C."/>
        </authorList>
    </citation>
    <scope>NUCLEOTIDE SEQUENCE [LARGE SCALE GENOMIC DNA]</scope>
    <source>
        <strain evidence="5 6">HYN0059</strain>
    </source>
</reference>
<dbReference type="NCBIfam" id="TIGR04183">
    <property type="entry name" value="Por_Secre_tail"/>
    <property type="match status" value="1"/>
</dbReference>
<feature type="domain" description="Secretion system C-terminal sorting" evidence="3">
    <location>
        <begin position="1639"/>
        <end position="1701"/>
    </location>
</feature>
<proteinExistence type="predicted"/>
<sequence>MKKTTFGSQLVAKKKQWFTMLAVALLSFLGHSAYSQVGTTCENPIVITGLPYTTTDNTANYADNYDPPTASSPVCSTTSSGNYYHLGNDVIYAYTPATNKSINIRMPNGVAWSGMFVYTSCANIGIEYAACATSTTAGNREINNFLVTGGQTYYILLSIWETPSTFAYTLNITENTCANQAATFGIVSNCAVTPGFFATANITSMGSATSLTVTDNQGSAPQVVTATGLVTFGPYTNGTSVNLTVANTTDSNCVVTGTALTQTACPPANDDCAGAITLIPSANTTCAGTTAGTTLGATQSMAAGVCSGTPDDDVWYKFVATASVHTITISGTAAVSGTSTDMYFQVLSGTCGTTTSLLCSDPDTGSVSGLTVGDTYYVRVYSYGSSSRNTFNICVTTPPAAVANDDCAGAVTLTVNTADTCTTVTAGTTANAYQSMGAGVCSGTPDDDVWFKFVAASTVQRITLSDVVAVSGTSTDMYFQVLDGTCGTTTSLLCSDPNTNLVAGLTVGNTYFIRVYTYASTSRATFNICVSTPPAPPANDECAGAITLTVNNDLNCGVTTAGTTVNAYQSMAAGACSGTPDDDVWFKFVATKTMHTISLSNVVAVTGTSTDMYFQVLSGTCGNTTSLLCSDDNSNFVTGLTVGQTYYVRVYSYGTTSRDTFNICIGSQPAPPANDDCANAVTLTVNPDNTCTAVTAATTAGATLSMAATPCSGNPDDDVWFKFVATGTSQKITISDVVALVGTSTDMYFQVMGGACGSTTSLLCSDDNTNTVSGLTVGATYYVRVYSYGASYAQNFNICVSTPPAPPANDDCAGAITLTVNPDLACGTVTAGSTANALQSMGAGVCFGTPDDDVWFKFVATGTSHKISLSNVVAVSGTSTDMYFQVLSGPCGSTTSLLCSDADTNTVTGLTVGSTYYVRVYSYGTSSRDTFNICIGSFPPPPANDLCANATVLNVGVDFATAKVTTTTAGSTYTASGPTPTCDATGFASSGDVWFSVTVPASGKVTIETRGNGDTNVTDTGVAAYSGACAALTALGCNADDGDGNFSKLALTGLTAGQVILVHTWGYNGTSGSFDIAAYDPCAGTLAPTGNAAQTLAPGQKLSNLTVTGTGLTWYSNAALTTTIPNTTTAVSGTTYYVTQTVSGCVSPALAITVTIVDPCAGTLAPTGDAAQTLAPGQTLAALSVTGTNLTWYSNAALTTVVPNTTVAVSGTTYYVTQTVGTCVSPALAVTVTIVDPCAGTLAPAGNASQDLTLGQTLADLSVTGTNLIWYSNAALTTVVPNTTVAVNGTTYYVTQTVGNCVSPALAVTVNVIDPCAGTLAPAGNASQDLTTGQTLADLSVTGTNLIWYSNAALTTMVPNTTVAVDGATYYVTQTVGNCVSPALAVTVNVVDPCAGTLAPAGSAIQDLTTGQTLADLSVTGTNLIWYSNAALTTVVPNTTLAVDGTTYYVTQTVGNCVSPALAVTVNVVDPCAGTLAPAGSAVQDLTTGQTLADLSVTGTNLTWYSDAALTTVVPNTTVAVNGATYYVTQTVGNCVSPALAIIVNVFDPCAGIQIPSGDENQDFNTGETLADLDVTGTGLIWYADAALTIVLPDTTVLTDEATYYATQTVGACTSGALAVTVNEILGRNDFDAASFSYYPNPVVDALNLSYSKEITEVAVYNILGQAVLVKSVNATETSVDLSSLAAATYIVKVTAGDVATSIRIVKK</sequence>
<name>A0A2S1QXR5_9FLAO</name>
<evidence type="ECO:0000259" key="4">
    <source>
        <dbReference type="Pfam" id="PF23759"/>
    </source>
</evidence>
<dbReference type="InterPro" id="IPR056600">
    <property type="entry name" value="GBD_T9SS_assoc"/>
</dbReference>